<feature type="compositionally biased region" description="Pro residues" evidence="6">
    <location>
        <begin position="504"/>
        <end position="513"/>
    </location>
</feature>
<protein>
    <recommendedName>
        <fullName evidence="7">C3H1-type domain-containing protein</fullName>
    </recommendedName>
</protein>
<evidence type="ECO:0000313" key="8">
    <source>
        <dbReference type="EMBL" id="GMI44205.1"/>
    </source>
</evidence>
<evidence type="ECO:0000256" key="1">
    <source>
        <dbReference type="ARBA" id="ARBA00022723"/>
    </source>
</evidence>
<feature type="domain" description="C3H1-type" evidence="7">
    <location>
        <begin position="56"/>
        <end position="84"/>
    </location>
</feature>
<accession>A0A9W7GHX1</accession>
<keyword evidence="4" id="KW-0238">DNA-binding</keyword>
<keyword evidence="2 5" id="KW-0863">Zinc-finger</keyword>
<dbReference type="InterPro" id="IPR000571">
    <property type="entry name" value="Znf_CCCH"/>
</dbReference>
<dbReference type="OrthoDB" id="411372at2759"/>
<evidence type="ECO:0000256" key="6">
    <source>
        <dbReference type="SAM" id="MobiDB-lite"/>
    </source>
</evidence>
<dbReference type="InterPro" id="IPR036855">
    <property type="entry name" value="Znf_CCCH_sf"/>
</dbReference>
<feature type="domain" description="C3H1-type" evidence="7">
    <location>
        <begin position="97"/>
        <end position="125"/>
    </location>
</feature>
<gene>
    <name evidence="8" type="ORF">TrCOL_g3466</name>
</gene>
<dbReference type="EMBL" id="BRYA01001473">
    <property type="protein sequence ID" value="GMI44205.1"/>
    <property type="molecule type" value="Genomic_DNA"/>
</dbReference>
<keyword evidence="9" id="KW-1185">Reference proteome</keyword>
<dbReference type="PROSITE" id="PS50103">
    <property type="entry name" value="ZF_C3H1"/>
    <property type="match status" value="3"/>
</dbReference>
<dbReference type="GO" id="GO:0003677">
    <property type="term" value="F:DNA binding"/>
    <property type="evidence" value="ECO:0007669"/>
    <property type="project" value="UniProtKB-KW"/>
</dbReference>
<reference evidence="9" key="1">
    <citation type="journal article" date="2023" name="Commun. Biol.">
        <title>Genome analysis of Parmales, the sister group of diatoms, reveals the evolutionary specialization of diatoms from phago-mixotrophs to photoautotrophs.</title>
        <authorList>
            <person name="Ban H."/>
            <person name="Sato S."/>
            <person name="Yoshikawa S."/>
            <person name="Yamada K."/>
            <person name="Nakamura Y."/>
            <person name="Ichinomiya M."/>
            <person name="Sato N."/>
            <person name="Blanc-Mathieu R."/>
            <person name="Endo H."/>
            <person name="Kuwata A."/>
            <person name="Ogata H."/>
        </authorList>
    </citation>
    <scope>NUCLEOTIDE SEQUENCE [LARGE SCALE GENOMIC DNA]</scope>
</reference>
<feature type="compositionally biased region" description="Low complexity" evidence="6">
    <location>
        <begin position="279"/>
        <end position="297"/>
    </location>
</feature>
<evidence type="ECO:0000313" key="9">
    <source>
        <dbReference type="Proteomes" id="UP001165065"/>
    </source>
</evidence>
<dbReference type="Gene3D" id="4.10.1000.10">
    <property type="entry name" value="Zinc finger, CCCH-type"/>
    <property type="match status" value="2"/>
</dbReference>
<feature type="region of interest" description="Disordered" evidence="6">
    <location>
        <begin position="261"/>
        <end position="325"/>
    </location>
</feature>
<feature type="zinc finger region" description="C3H1-type" evidence="5">
    <location>
        <begin position="97"/>
        <end position="125"/>
    </location>
</feature>
<dbReference type="PANTHER" id="PTHR12506:SF50">
    <property type="entry name" value="ZINC FINGER CCCH DOMAIN-CONTAINING PROTEIN 26"/>
    <property type="match status" value="1"/>
</dbReference>
<dbReference type="PANTHER" id="PTHR12506">
    <property type="entry name" value="PROTEIN PHOSPHATASE RELATED"/>
    <property type="match status" value="1"/>
</dbReference>
<dbReference type="GO" id="GO:0008270">
    <property type="term" value="F:zinc ion binding"/>
    <property type="evidence" value="ECO:0007669"/>
    <property type="project" value="UniProtKB-KW"/>
</dbReference>
<evidence type="ECO:0000256" key="3">
    <source>
        <dbReference type="ARBA" id="ARBA00022833"/>
    </source>
</evidence>
<feature type="compositionally biased region" description="Polar residues" evidence="6">
    <location>
        <begin position="445"/>
        <end position="460"/>
    </location>
</feature>
<dbReference type="SUPFAM" id="SSF90229">
    <property type="entry name" value="CCCH zinc finger"/>
    <property type="match status" value="3"/>
</dbReference>
<evidence type="ECO:0000256" key="2">
    <source>
        <dbReference type="ARBA" id="ARBA00022771"/>
    </source>
</evidence>
<dbReference type="Pfam" id="PF00642">
    <property type="entry name" value="zf-CCCH"/>
    <property type="match status" value="3"/>
</dbReference>
<feature type="compositionally biased region" description="Low complexity" evidence="6">
    <location>
        <begin position="353"/>
        <end position="364"/>
    </location>
</feature>
<evidence type="ECO:0000256" key="4">
    <source>
        <dbReference type="ARBA" id="ARBA00023125"/>
    </source>
</evidence>
<dbReference type="GO" id="GO:0003729">
    <property type="term" value="F:mRNA binding"/>
    <property type="evidence" value="ECO:0007669"/>
    <property type="project" value="UniProtKB-ARBA"/>
</dbReference>
<dbReference type="Proteomes" id="UP001165065">
    <property type="component" value="Unassembled WGS sequence"/>
</dbReference>
<dbReference type="InterPro" id="IPR050974">
    <property type="entry name" value="Plant_ZF_CCCH"/>
</dbReference>
<dbReference type="AlphaFoldDB" id="A0A9W7GHX1"/>
<name>A0A9W7GHX1_9STRA</name>
<feature type="zinc finger region" description="C3H1-type" evidence="5">
    <location>
        <begin position="56"/>
        <end position="84"/>
    </location>
</feature>
<keyword evidence="3 5" id="KW-0862">Zinc</keyword>
<comment type="caution">
    <text evidence="8">The sequence shown here is derived from an EMBL/GenBank/DDBJ whole genome shotgun (WGS) entry which is preliminary data.</text>
</comment>
<feature type="region of interest" description="Disordered" evidence="6">
    <location>
        <begin position="347"/>
        <end position="367"/>
    </location>
</feature>
<dbReference type="SMART" id="SM00356">
    <property type="entry name" value="ZnF_C3H1"/>
    <property type="match status" value="3"/>
</dbReference>
<evidence type="ECO:0000259" key="7">
    <source>
        <dbReference type="PROSITE" id="PS50103"/>
    </source>
</evidence>
<organism evidence="8 9">
    <name type="scientific">Triparma columacea</name>
    <dbReference type="NCBI Taxonomy" id="722753"/>
    <lineage>
        <taxon>Eukaryota</taxon>
        <taxon>Sar</taxon>
        <taxon>Stramenopiles</taxon>
        <taxon>Ochrophyta</taxon>
        <taxon>Bolidophyceae</taxon>
        <taxon>Parmales</taxon>
        <taxon>Triparmaceae</taxon>
        <taxon>Triparma</taxon>
    </lineage>
</organism>
<evidence type="ECO:0000256" key="5">
    <source>
        <dbReference type="PROSITE-ProRule" id="PRU00723"/>
    </source>
</evidence>
<feature type="region of interest" description="Disordered" evidence="6">
    <location>
        <begin position="403"/>
        <end position="525"/>
    </location>
</feature>
<sequence length="525" mass="55053">MSLKYPQRPEQPECRDYLRTGRCKYGESCKYHHPLDIPSGGGMRPSKPGEPLFPVRPDEPVCSYYIKHGTCKFGQTCKFNHPPQPKLAVGEDVLPQRLEEPDCIYFLRNGRCKYGPTCKYHHPLDGRRRSLSGSSDSTSHYYNGPHPVTGQPTKLFVTESGSQVMMVGRGGAAGYDYGSAHQYGYGPPPPAGVGSPMMSPMGVVSVPSSYETSSSGGMGSYPGEGWYAGGSGEGFAVLNDGTGQGLPSLYPPALNSSSAFSNGVGNKPGEEGKWSTKFGANSTTNSTASTSSRGTSSPLGELSPTSAPWEGNIASVPSVPTTSVRNTGDGGITPVFSNETATVNTNSTWSVDGSPSLAPSSGGSCTDIDSKEEVVEGERFDQGINNMTSALLDILDFSDGGAGGLKDSNGGGGGSTTGSGPQHLRQGCEGSGPGPALPHPRPLHQMQQHNQNQGLHQFNNDGGMHMHGHPPLHPGMNHMEEAHPVPPFKGGLRGNIFDSVSNMGPPPIPPAPPTWAAQVMGGERG</sequence>
<proteinExistence type="predicted"/>
<feature type="zinc finger region" description="C3H1-type" evidence="5">
    <location>
        <begin position="8"/>
        <end position="36"/>
    </location>
</feature>
<feature type="domain" description="C3H1-type" evidence="7">
    <location>
        <begin position="8"/>
        <end position="36"/>
    </location>
</feature>
<keyword evidence="1 5" id="KW-0479">Metal-binding</keyword>
<feature type="compositionally biased region" description="Gly residues" evidence="6">
    <location>
        <begin position="403"/>
        <end position="417"/>
    </location>
</feature>